<accession>A0A6A9Q900</accession>
<dbReference type="EMBL" id="WFIY01000001">
    <property type="protein sequence ID" value="MUM63682.1"/>
    <property type="molecule type" value="Genomic_DNA"/>
</dbReference>
<sequence>MKISVVIPTLNSEKTIKLAVSSSLKLADEVIVVDSFSTDRTVEIAEKEGAKVLQVKGSRLIARIEGAKHAKGEYVVNLDSDMYFSENFKGFEEKVIALGEITVGKGIVYKLMSADREIVHEKWAENLSVNKGGIIPRMYDRQLLLKAYEMIPPSLRDKLNAFEDSVIYYNVMKLYKGKVQFIPGAVYHIEDDSLWRFMKKWYKYGKNAKLLRGTEYERIIYERKSRPGLTLGEKVKLFPLMVIKGIPFALGYYLNIGNKV</sequence>
<feature type="domain" description="Glycosyltransferase 2-like" evidence="1">
    <location>
        <begin position="4"/>
        <end position="87"/>
    </location>
</feature>
<dbReference type="InterPro" id="IPR029044">
    <property type="entry name" value="Nucleotide-diphossugar_trans"/>
</dbReference>
<keyword evidence="3" id="KW-1185">Reference proteome</keyword>
<dbReference type="OrthoDB" id="46222at2157"/>
<dbReference type="Gene3D" id="3.90.550.10">
    <property type="entry name" value="Spore Coat Polysaccharide Biosynthesis Protein SpsA, Chain A"/>
    <property type="match status" value="1"/>
</dbReference>
<evidence type="ECO:0000313" key="2">
    <source>
        <dbReference type="EMBL" id="MUM63682.1"/>
    </source>
</evidence>
<proteinExistence type="predicted"/>
<gene>
    <name evidence="2" type="ORF">D1867_00060</name>
</gene>
<dbReference type="GO" id="GO:0016740">
    <property type="term" value="F:transferase activity"/>
    <property type="evidence" value="ECO:0007669"/>
    <property type="project" value="UniProtKB-KW"/>
</dbReference>
<dbReference type="PANTHER" id="PTHR43630">
    <property type="entry name" value="POLY-BETA-1,6-N-ACETYL-D-GLUCOSAMINE SYNTHASE"/>
    <property type="match status" value="1"/>
</dbReference>
<dbReference type="PANTHER" id="PTHR43630:SF2">
    <property type="entry name" value="GLYCOSYLTRANSFERASE"/>
    <property type="match status" value="1"/>
</dbReference>
<name>A0A6A9Q900_ACIIN</name>
<dbReference type="AlphaFoldDB" id="A0A6A9Q900"/>
<protein>
    <submittedName>
        <fullName evidence="2">Glycosyltransferase</fullName>
    </submittedName>
</protein>
<dbReference type="Pfam" id="PF00535">
    <property type="entry name" value="Glycos_transf_2"/>
    <property type="match status" value="1"/>
</dbReference>
<dbReference type="RefSeq" id="WP_155862278.1">
    <property type="nucleotide sequence ID" value="NZ_WFIY01000001.1"/>
</dbReference>
<dbReference type="Proteomes" id="UP000440125">
    <property type="component" value="Unassembled WGS sequence"/>
</dbReference>
<organism evidence="2 3">
    <name type="scientific">Acidianus infernus</name>
    <dbReference type="NCBI Taxonomy" id="12915"/>
    <lineage>
        <taxon>Archaea</taxon>
        <taxon>Thermoproteota</taxon>
        <taxon>Thermoprotei</taxon>
        <taxon>Sulfolobales</taxon>
        <taxon>Sulfolobaceae</taxon>
        <taxon>Acidianus</taxon>
    </lineage>
</organism>
<dbReference type="InterPro" id="IPR001173">
    <property type="entry name" value="Glyco_trans_2-like"/>
</dbReference>
<keyword evidence="2" id="KW-0808">Transferase</keyword>
<evidence type="ECO:0000313" key="3">
    <source>
        <dbReference type="Proteomes" id="UP000440125"/>
    </source>
</evidence>
<dbReference type="SUPFAM" id="SSF53448">
    <property type="entry name" value="Nucleotide-diphospho-sugar transferases"/>
    <property type="match status" value="1"/>
</dbReference>
<evidence type="ECO:0000259" key="1">
    <source>
        <dbReference type="Pfam" id="PF00535"/>
    </source>
</evidence>
<comment type="caution">
    <text evidence="2">The sequence shown here is derived from an EMBL/GenBank/DDBJ whole genome shotgun (WGS) entry which is preliminary data.</text>
</comment>
<reference evidence="2 3" key="1">
    <citation type="submission" date="2019-10" db="EMBL/GenBank/DDBJ databases">
        <title>Genome Sequences from Six Type Strain Members of the Archaeal Family Sulfolobaceae: Acidianus ambivalens, Acidianus infernus, Metallosphaera prunae, Stygiolobus azoricus, Sulfolobus metallicus, and Sulfurisphaera ohwakuensis.</title>
        <authorList>
            <person name="Counts J.A."/>
            <person name="Kelly R.M."/>
        </authorList>
    </citation>
    <scope>NUCLEOTIDE SEQUENCE [LARGE SCALE GENOMIC DNA]</scope>
    <source>
        <strain evidence="2 3">DSM 3191</strain>
    </source>
</reference>